<dbReference type="InterPro" id="IPR000253">
    <property type="entry name" value="FHA_dom"/>
</dbReference>
<dbReference type="Pfam" id="PF00498">
    <property type="entry name" value="FHA"/>
    <property type="match status" value="1"/>
</dbReference>
<dbReference type="PROSITE" id="PS50125">
    <property type="entry name" value="GUANYLATE_CYCLASE_2"/>
    <property type="match status" value="1"/>
</dbReference>
<dbReference type="PROSITE" id="PS50006">
    <property type="entry name" value="FHA_DOMAIN"/>
    <property type="match status" value="1"/>
</dbReference>
<reference evidence="4 5" key="1">
    <citation type="submission" date="2016-10" db="EMBL/GenBank/DDBJ databases">
        <title>Description of Gloeomargarita lithophora gen. nov., sp. nov., a thylakoid-bearing basal-branching cyanobacterium with intracellular carbonates, and proposal for Gloeomargaritales ord. nov.</title>
        <authorList>
            <person name="Moreira D."/>
            <person name="Tavera R."/>
            <person name="Benzerara K."/>
            <person name="Skouri-Panet F."/>
            <person name="Couradeau E."/>
            <person name="Gerard E."/>
            <person name="Loussert C."/>
            <person name="Novelo E."/>
            <person name="Zivanovic Y."/>
            <person name="Lopez-Garcia P."/>
        </authorList>
    </citation>
    <scope>NUCLEOTIDE SEQUENCE [LARGE SCALE GENOMIC DNA]</scope>
    <source>
        <strain evidence="4 5">D10</strain>
    </source>
</reference>
<dbReference type="SMART" id="SM00240">
    <property type="entry name" value="FHA"/>
    <property type="match status" value="1"/>
</dbReference>
<evidence type="ECO:0000256" key="1">
    <source>
        <dbReference type="ARBA" id="ARBA00005381"/>
    </source>
</evidence>
<dbReference type="GO" id="GO:0035556">
    <property type="term" value="P:intracellular signal transduction"/>
    <property type="evidence" value="ECO:0007669"/>
    <property type="project" value="InterPro"/>
</dbReference>
<proteinExistence type="inferred from homology"/>
<dbReference type="STRING" id="1188229.GlitD10_0800"/>
<dbReference type="SMART" id="SM00044">
    <property type="entry name" value="CYCc"/>
    <property type="match status" value="1"/>
</dbReference>
<sequence>MVHSVISPALPAQLVRLSLEGKPAETFSLVGATSWTVGRSDRAAIVLNNPWISRMHALIQRLEGEEFYVIDLGSRNGSFVNGRRVTVPVQLQHRDEVMFGETRMQFICQEARCGIPMKPELAAEWDRATSAMKVRCLITVLVMDLRDFTPLARQVPEELLAQVVGTWFRQVGDILQRYGSRVDKYIGDAVMAVWLHPQNIPHAYDLLRILKAVLGTEKTTSNLHLQYPLPFPLRMGTGINTGYAMVGNTGSGQRPEYTALGDTVNLAFQLEAATKPLNLDVLLGEATYNYLLTGNLAGWLTPQQMELKYQREPVAIWGSTYPQLKEFLHTYGFAEPPTQNPISDGRGFV</sequence>
<dbReference type="SUPFAM" id="SSF49879">
    <property type="entry name" value="SMAD/FHA domain"/>
    <property type="match status" value="1"/>
</dbReference>
<dbReference type="InterPro" id="IPR050697">
    <property type="entry name" value="Adenylyl/Guanylyl_Cyclase_3/4"/>
</dbReference>
<dbReference type="InterPro" id="IPR029787">
    <property type="entry name" value="Nucleotide_cyclase"/>
</dbReference>
<dbReference type="CDD" id="cd00060">
    <property type="entry name" value="FHA"/>
    <property type="match status" value="1"/>
</dbReference>
<comment type="similarity">
    <text evidence="1">Belongs to the adenylyl cyclase class-3 family.</text>
</comment>
<dbReference type="SUPFAM" id="SSF55073">
    <property type="entry name" value="Nucleotide cyclase"/>
    <property type="match status" value="1"/>
</dbReference>
<gene>
    <name evidence="4" type="ORF">GlitD10_0800</name>
</gene>
<feature type="domain" description="Guanylate cyclase" evidence="3">
    <location>
        <begin position="139"/>
        <end position="271"/>
    </location>
</feature>
<dbReference type="Gene3D" id="2.60.200.20">
    <property type="match status" value="1"/>
</dbReference>
<dbReference type="InterPro" id="IPR001054">
    <property type="entry name" value="A/G_cyclase"/>
</dbReference>
<accession>A0A1J0AB04</accession>
<name>A0A1J0AB04_9CYAN</name>
<keyword evidence="5" id="KW-1185">Reference proteome</keyword>
<evidence type="ECO:0000259" key="2">
    <source>
        <dbReference type="PROSITE" id="PS50006"/>
    </source>
</evidence>
<dbReference type="KEGG" id="glt:GlitD10_0800"/>
<dbReference type="GO" id="GO:0009190">
    <property type="term" value="P:cyclic nucleotide biosynthetic process"/>
    <property type="evidence" value="ECO:0007669"/>
    <property type="project" value="InterPro"/>
</dbReference>
<evidence type="ECO:0000259" key="3">
    <source>
        <dbReference type="PROSITE" id="PS50125"/>
    </source>
</evidence>
<dbReference type="PANTHER" id="PTHR43081">
    <property type="entry name" value="ADENYLATE CYCLASE, TERMINAL-DIFFERENTIATION SPECIFIC-RELATED"/>
    <property type="match status" value="1"/>
</dbReference>
<protein>
    <submittedName>
        <fullName evidence="4">Adenylate cyclase</fullName>
        <ecNumber evidence="4">4.6.1.1</ecNumber>
    </submittedName>
</protein>
<evidence type="ECO:0000313" key="4">
    <source>
        <dbReference type="EMBL" id="APB33114.1"/>
    </source>
</evidence>
<dbReference type="EC" id="4.6.1.1" evidence="4"/>
<evidence type="ECO:0000313" key="5">
    <source>
        <dbReference type="Proteomes" id="UP000180235"/>
    </source>
</evidence>
<dbReference type="EMBL" id="CP017675">
    <property type="protein sequence ID" value="APB33114.1"/>
    <property type="molecule type" value="Genomic_DNA"/>
</dbReference>
<dbReference type="Pfam" id="PF00211">
    <property type="entry name" value="Guanylate_cyc"/>
    <property type="match status" value="1"/>
</dbReference>
<feature type="domain" description="FHA" evidence="2">
    <location>
        <begin position="35"/>
        <end position="85"/>
    </location>
</feature>
<keyword evidence="4" id="KW-0456">Lyase</keyword>
<dbReference type="InterPro" id="IPR008984">
    <property type="entry name" value="SMAD_FHA_dom_sf"/>
</dbReference>
<dbReference type="Proteomes" id="UP000180235">
    <property type="component" value="Chromosome"/>
</dbReference>
<dbReference type="RefSeq" id="WP_084111461.1">
    <property type="nucleotide sequence ID" value="NZ_CP017675.1"/>
</dbReference>
<organism evidence="4 5">
    <name type="scientific">Gloeomargarita lithophora Alchichica-D10</name>
    <dbReference type="NCBI Taxonomy" id="1188229"/>
    <lineage>
        <taxon>Bacteria</taxon>
        <taxon>Bacillati</taxon>
        <taxon>Cyanobacteriota</taxon>
        <taxon>Cyanophyceae</taxon>
        <taxon>Gloeomargaritales</taxon>
        <taxon>Gloeomargaritaceae</taxon>
        <taxon>Gloeomargarita</taxon>
    </lineage>
</organism>
<dbReference type="CDD" id="cd07302">
    <property type="entry name" value="CHD"/>
    <property type="match status" value="1"/>
</dbReference>
<dbReference type="AlphaFoldDB" id="A0A1J0AB04"/>
<dbReference type="GO" id="GO:0004016">
    <property type="term" value="F:adenylate cyclase activity"/>
    <property type="evidence" value="ECO:0007669"/>
    <property type="project" value="UniProtKB-EC"/>
</dbReference>
<dbReference type="Gene3D" id="3.30.70.1230">
    <property type="entry name" value="Nucleotide cyclase"/>
    <property type="match status" value="1"/>
</dbReference>
<dbReference type="PANTHER" id="PTHR43081:SF1">
    <property type="entry name" value="ADENYLATE CYCLASE, TERMINAL-DIFFERENTIATION SPECIFIC"/>
    <property type="match status" value="1"/>
</dbReference>